<dbReference type="EMBL" id="AFGF01000017">
    <property type="protein sequence ID" value="EGO65481.1"/>
    <property type="molecule type" value="Genomic_DNA"/>
</dbReference>
<proteinExistence type="predicted"/>
<comment type="caution">
    <text evidence="1">The sequence shown here is derived from an EMBL/GenBank/DDBJ whole genome shotgun (WGS) entry which is preliminary data.</text>
</comment>
<dbReference type="STRING" id="1009370.ALO_02676"/>
<keyword evidence="2" id="KW-1185">Reference proteome</keyword>
<evidence type="ECO:0000313" key="1">
    <source>
        <dbReference type="EMBL" id="EGO65481.1"/>
    </source>
</evidence>
<gene>
    <name evidence="1" type="ORF">ALO_02676</name>
</gene>
<accession>F7NES0</accession>
<sequence>MLAPQSIKGICDDRPGRHAGTLFFLQIPRSVKIGLIIFLSYFHIIMMEISQGGA</sequence>
<evidence type="ECO:0000313" key="2">
    <source>
        <dbReference type="Proteomes" id="UP000003240"/>
    </source>
</evidence>
<organism evidence="1 2">
    <name type="scientific">Acetonema longum DSM 6540</name>
    <dbReference type="NCBI Taxonomy" id="1009370"/>
    <lineage>
        <taxon>Bacteria</taxon>
        <taxon>Bacillati</taxon>
        <taxon>Bacillota</taxon>
        <taxon>Negativicutes</taxon>
        <taxon>Acetonemataceae</taxon>
        <taxon>Acetonema</taxon>
    </lineage>
</organism>
<dbReference type="AlphaFoldDB" id="F7NES0"/>
<dbReference type="Proteomes" id="UP000003240">
    <property type="component" value="Unassembled WGS sequence"/>
</dbReference>
<name>F7NES0_9FIRM</name>
<protein>
    <submittedName>
        <fullName evidence="1">Uncharacterized protein</fullName>
    </submittedName>
</protein>
<reference evidence="1 2" key="1">
    <citation type="journal article" date="2011" name="EMBO J.">
        <title>Structural diversity of bacterial flagellar motors.</title>
        <authorList>
            <person name="Chen S."/>
            <person name="Beeby M."/>
            <person name="Murphy G.E."/>
            <person name="Leadbetter J.R."/>
            <person name="Hendrixson D.R."/>
            <person name="Briegel A."/>
            <person name="Li Z."/>
            <person name="Shi J."/>
            <person name="Tocheva E.I."/>
            <person name="Muller A."/>
            <person name="Dobro M.J."/>
            <person name="Jensen G.J."/>
        </authorList>
    </citation>
    <scope>NUCLEOTIDE SEQUENCE [LARGE SCALE GENOMIC DNA]</scope>
    <source>
        <strain evidence="1 2">DSM 6540</strain>
    </source>
</reference>